<dbReference type="Gene3D" id="3.30.300.30">
    <property type="match status" value="1"/>
</dbReference>
<evidence type="ECO:0000313" key="4">
    <source>
        <dbReference type="Proteomes" id="UP000312032"/>
    </source>
</evidence>
<dbReference type="InterPro" id="IPR045851">
    <property type="entry name" value="AMP-bd_C_sf"/>
</dbReference>
<dbReference type="InterPro" id="IPR025110">
    <property type="entry name" value="AMP-bd_C"/>
</dbReference>
<dbReference type="InterPro" id="IPR042099">
    <property type="entry name" value="ANL_N_sf"/>
</dbReference>
<dbReference type="SUPFAM" id="SSF56801">
    <property type="entry name" value="Acetyl-CoA synthetase-like"/>
    <property type="match status" value="1"/>
</dbReference>
<keyword evidence="4" id="KW-1185">Reference proteome</keyword>
<dbReference type="RefSeq" id="WP_139464645.1">
    <property type="nucleotide sequence ID" value="NZ_VDHJ01000002.1"/>
</dbReference>
<dbReference type="PANTHER" id="PTHR43767">
    <property type="entry name" value="LONG-CHAIN-FATTY-ACID--COA LIGASE"/>
    <property type="match status" value="1"/>
</dbReference>
<gene>
    <name evidence="3" type="ORF">FHE74_01430</name>
</gene>
<feature type="domain" description="AMP-dependent synthetase/ligase" evidence="1">
    <location>
        <begin position="31"/>
        <end position="395"/>
    </location>
</feature>
<dbReference type="Pfam" id="PF13193">
    <property type="entry name" value="AMP-binding_C"/>
    <property type="match status" value="1"/>
</dbReference>
<protein>
    <submittedName>
        <fullName evidence="3">Long-chain fatty-acid--CoA ligase</fullName>
    </submittedName>
</protein>
<feature type="domain" description="AMP-binding enzyme C-terminal" evidence="2">
    <location>
        <begin position="468"/>
        <end position="546"/>
    </location>
</feature>
<dbReference type="OrthoDB" id="9803968at2"/>
<dbReference type="GO" id="GO:0016877">
    <property type="term" value="F:ligase activity, forming carbon-sulfur bonds"/>
    <property type="evidence" value="ECO:0007669"/>
    <property type="project" value="UniProtKB-ARBA"/>
</dbReference>
<dbReference type="PANTHER" id="PTHR43767:SF11">
    <property type="entry name" value="MEDIUM-CHAIN-FATTY-ACID--COA LIGASE"/>
    <property type="match status" value="1"/>
</dbReference>
<dbReference type="InterPro" id="IPR020845">
    <property type="entry name" value="AMP-binding_CS"/>
</dbReference>
<dbReference type="Proteomes" id="UP000312032">
    <property type="component" value="Unassembled WGS sequence"/>
</dbReference>
<dbReference type="Pfam" id="PF00501">
    <property type="entry name" value="AMP-binding"/>
    <property type="match status" value="1"/>
</dbReference>
<evidence type="ECO:0000259" key="2">
    <source>
        <dbReference type="Pfam" id="PF13193"/>
    </source>
</evidence>
<dbReference type="AlphaFoldDB" id="A0A5C4U5R4"/>
<keyword evidence="3" id="KW-0436">Ligase</keyword>
<sequence>MFSTMQDVELSVGRILNHARSVHNSSTVTTWRNDAPEQSTFAELIGRAAACANALRDELNITGDQRVGSLMFNSTEHLEIMLAACGMGAVFTPLNRQLMPDQIAYIVQHSGTEVIFADRRLAHQLNEVLELVTCVRAVVFVGEEPAPQLPAHLATYAYEALLDARSTLFAWPEQDERTAAALCYSTGTTGLPKGVLYSHRSLYLQAMMLRTTDSMAITHGNSILCCAPIYHLLSWGVPLAALMSGTNMVLPDHDVSPARLAKIIEATHPRVAHGVPSVWTQLMVHYLHNPPSRMSLTEIYVGGSPASPALIKVWEERYGVDIVHVWGMTETSTGVTVARPPSGVSGEARWAYRESQGRFPPSVQYRVVNDGEVVASTDRNQGEIQVRGNVVAASYVPITGLPPTDADGPGAPTTFRGNPVRPPQSAFTEDGWLRTGDVGSVTADGFLVVSDRARDVIRSGGEWIYSAQVENVIMDSDLVVECAVIGVPDEKWGERPLAVTVLHDGVSPNADTANAIRSSAQSQLPTWMIPEYWTFVQSIDKTSVGKFDKKDLRMYREQGRFDIIKLESPGRSRR</sequence>
<organism evidence="3 4">
    <name type="scientific">Corynebacterium tapiri</name>
    <dbReference type="NCBI Taxonomy" id="1448266"/>
    <lineage>
        <taxon>Bacteria</taxon>
        <taxon>Bacillati</taxon>
        <taxon>Actinomycetota</taxon>
        <taxon>Actinomycetes</taxon>
        <taxon>Mycobacteriales</taxon>
        <taxon>Corynebacteriaceae</taxon>
        <taxon>Corynebacterium</taxon>
    </lineage>
</organism>
<evidence type="ECO:0000313" key="3">
    <source>
        <dbReference type="EMBL" id="TNL99729.1"/>
    </source>
</evidence>
<evidence type="ECO:0000259" key="1">
    <source>
        <dbReference type="Pfam" id="PF00501"/>
    </source>
</evidence>
<dbReference type="EMBL" id="VDHJ01000002">
    <property type="protein sequence ID" value="TNL99729.1"/>
    <property type="molecule type" value="Genomic_DNA"/>
</dbReference>
<dbReference type="InterPro" id="IPR000873">
    <property type="entry name" value="AMP-dep_synth/lig_dom"/>
</dbReference>
<dbReference type="Gene3D" id="3.40.50.12780">
    <property type="entry name" value="N-terminal domain of ligase-like"/>
    <property type="match status" value="1"/>
</dbReference>
<dbReference type="PROSITE" id="PS00455">
    <property type="entry name" value="AMP_BINDING"/>
    <property type="match status" value="1"/>
</dbReference>
<proteinExistence type="predicted"/>
<name>A0A5C4U5R4_9CORY</name>
<dbReference type="NCBIfam" id="NF004143">
    <property type="entry name" value="PRK05620.1"/>
    <property type="match status" value="1"/>
</dbReference>
<dbReference type="InterPro" id="IPR050237">
    <property type="entry name" value="ATP-dep_AMP-bd_enzyme"/>
</dbReference>
<dbReference type="NCBIfam" id="NF004837">
    <property type="entry name" value="PRK06187.1"/>
    <property type="match status" value="1"/>
</dbReference>
<accession>A0A5C4U5R4</accession>
<reference evidence="3 4" key="1">
    <citation type="submission" date="2019-06" db="EMBL/GenBank/DDBJ databases">
        <authorList>
            <person name="Li J."/>
        </authorList>
    </citation>
    <scope>NUCLEOTIDE SEQUENCE [LARGE SCALE GENOMIC DNA]</scope>
    <source>
        <strain evidence="3 4">LMG 28165</strain>
    </source>
</reference>
<comment type="caution">
    <text evidence="3">The sequence shown here is derived from an EMBL/GenBank/DDBJ whole genome shotgun (WGS) entry which is preliminary data.</text>
</comment>